<dbReference type="OrthoDB" id="1666671at2"/>
<accession>E6MKA0</accession>
<dbReference type="eggNOG" id="ENOG5032URW">
    <property type="taxonomic scope" value="Bacteria"/>
</dbReference>
<name>E6MKA0_9FIRM</name>
<reference evidence="1 2" key="1">
    <citation type="submission" date="2010-12" db="EMBL/GenBank/DDBJ databases">
        <authorList>
            <person name="Muzny D."/>
            <person name="Qin X."/>
            <person name="Deng J."/>
            <person name="Jiang H."/>
            <person name="Liu Y."/>
            <person name="Qu J."/>
            <person name="Song X.-Z."/>
            <person name="Zhang L."/>
            <person name="Thornton R."/>
            <person name="Coyle M."/>
            <person name="Francisco L."/>
            <person name="Jackson L."/>
            <person name="Javaid M."/>
            <person name="Korchina V."/>
            <person name="Kovar C."/>
            <person name="Mata R."/>
            <person name="Mathew T."/>
            <person name="Ngo R."/>
            <person name="Nguyen L."/>
            <person name="Nguyen N."/>
            <person name="Okwuonu G."/>
            <person name="Ongeri F."/>
            <person name="Pham C."/>
            <person name="Simmons D."/>
            <person name="Wilczek-Boney K."/>
            <person name="Hale W."/>
            <person name="Jakkamsetti A."/>
            <person name="Pham P."/>
            <person name="Ruth R."/>
            <person name="San Lucas F."/>
            <person name="Warren J."/>
            <person name="Zhang J."/>
            <person name="Zhao Z."/>
            <person name="Zhou C."/>
            <person name="Zhu D."/>
            <person name="Lee S."/>
            <person name="Bess C."/>
            <person name="Blankenburg K."/>
            <person name="Forbes L."/>
            <person name="Fu Q."/>
            <person name="Gubbala S."/>
            <person name="Hirani K."/>
            <person name="Jayaseelan J.C."/>
            <person name="Lara F."/>
            <person name="Munidasa M."/>
            <person name="Palculict T."/>
            <person name="Patil S."/>
            <person name="Pu L.-L."/>
            <person name="Saada N."/>
            <person name="Tang L."/>
            <person name="Weissenberger G."/>
            <person name="Zhu Y."/>
            <person name="Hemphill L."/>
            <person name="Shang Y."/>
            <person name="Youmans B."/>
            <person name="Ayvaz T."/>
            <person name="Ross M."/>
            <person name="Santibanez J."/>
            <person name="Aqrawi P."/>
            <person name="Gross S."/>
            <person name="Joshi V."/>
            <person name="Fowler G."/>
            <person name="Nazareth L."/>
            <person name="Reid J."/>
            <person name="Worley K."/>
            <person name="Petrosino J."/>
            <person name="Highlander S."/>
            <person name="Gibbs R."/>
        </authorList>
    </citation>
    <scope>NUCLEOTIDE SEQUENCE [LARGE SCALE GENOMIC DNA]</scope>
    <source>
        <strain evidence="1 2">ATCC 23263</strain>
    </source>
</reference>
<sequence>MDKLFNSTFENSLRLLILLDEYDMPQTLDMLYVVDFMTVYSATFGITDQNLNGDNEYKFSVFASHREGVKEALKELVLDGTAQAVSYKEGLSYIITPEGEDFCESLDSDYAKEYRKNAQAVIKATANRSERTLISAVYKMSAKSFHEEVAQ</sequence>
<dbReference type="InterPro" id="IPR046904">
    <property type="entry name" value="ABC-3C_MC2"/>
</dbReference>
<dbReference type="Proteomes" id="UP000004754">
    <property type="component" value="Unassembled WGS sequence"/>
</dbReference>
<protein>
    <submittedName>
        <fullName evidence="1">Uncharacterized protein</fullName>
    </submittedName>
</protein>
<organism evidence="1 2">
    <name type="scientific">Pseudoramibacter alactolyticus ATCC 23263</name>
    <dbReference type="NCBI Taxonomy" id="887929"/>
    <lineage>
        <taxon>Bacteria</taxon>
        <taxon>Bacillati</taxon>
        <taxon>Bacillota</taxon>
        <taxon>Clostridia</taxon>
        <taxon>Eubacteriales</taxon>
        <taxon>Eubacteriaceae</taxon>
        <taxon>Pseudoramibacter</taxon>
    </lineage>
</organism>
<keyword evidence="2" id="KW-1185">Reference proteome</keyword>
<evidence type="ECO:0000313" key="1">
    <source>
        <dbReference type="EMBL" id="EFV00619.1"/>
    </source>
</evidence>
<dbReference type="HOGENOM" id="CLU_134406_1_0_9"/>
<dbReference type="EMBL" id="AEQN01000033">
    <property type="protein sequence ID" value="EFV00619.1"/>
    <property type="molecule type" value="Genomic_DNA"/>
</dbReference>
<dbReference type="STRING" id="887929.HMP0721_2436"/>
<evidence type="ECO:0000313" key="2">
    <source>
        <dbReference type="Proteomes" id="UP000004754"/>
    </source>
</evidence>
<gene>
    <name evidence="1" type="ORF">HMP0721_2436</name>
</gene>
<dbReference type="RefSeq" id="WP_006599857.1">
    <property type="nucleotide sequence ID" value="NZ_GL622359.1"/>
</dbReference>
<comment type="caution">
    <text evidence="1">The sequence shown here is derived from an EMBL/GenBank/DDBJ whole genome shotgun (WGS) entry which is preliminary data.</text>
</comment>
<dbReference type="Pfam" id="PF20288">
    <property type="entry name" value="MC2"/>
    <property type="match status" value="1"/>
</dbReference>
<proteinExistence type="predicted"/>
<dbReference type="AlphaFoldDB" id="E6MKA0"/>